<keyword evidence="1" id="KW-0472">Membrane</keyword>
<keyword evidence="3" id="KW-1185">Reference proteome</keyword>
<feature type="transmembrane region" description="Helical" evidence="1">
    <location>
        <begin position="9"/>
        <end position="28"/>
    </location>
</feature>
<dbReference type="Proteomes" id="UP000294155">
    <property type="component" value="Unassembled WGS sequence"/>
</dbReference>
<keyword evidence="1" id="KW-1133">Transmembrane helix</keyword>
<name>A0A4Q5LCL9_9BACT</name>
<evidence type="ECO:0000256" key="1">
    <source>
        <dbReference type="SAM" id="Phobius"/>
    </source>
</evidence>
<sequence>MKPGPLEITLYVVGVVLLLSGLVIRAGHLASPHLGFTLLGAGFLLGSVGRLLGWRRARRMRREQLKAQFAHLRKP</sequence>
<feature type="transmembrane region" description="Helical" evidence="1">
    <location>
        <begin position="34"/>
        <end position="53"/>
    </location>
</feature>
<comment type="caution">
    <text evidence="2">The sequence shown here is derived from an EMBL/GenBank/DDBJ whole genome shotgun (WGS) entry which is preliminary data.</text>
</comment>
<reference evidence="2 3" key="1">
    <citation type="submission" date="2019-02" db="EMBL/GenBank/DDBJ databases">
        <title>Bacterial novel species isolated from soil.</title>
        <authorList>
            <person name="Jung H.-Y."/>
        </authorList>
    </citation>
    <scope>NUCLEOTIDE SEQUENCE [LARGE SCALE GENOMIC DNA]</scope>
    <source>
        <strain evidence="2 3">1-3-3-3</strain>
    </source>
</reference>
<gene>
    <name evidence="2" type="ORF">EWM57_07965</name>
</gene>
<protein>
    <submittedName>
        <fullName evidence="2">Uncharacterized protein</fullName>
    </submittedName>
</protein>
<dbReference type="AlphaFoldDB" id="A0A4Q5LCL9"/>
<dbReference type="EMBL" id="SEWE01000012">
    <property type="protein sequence ID" value="RYU80776.1"/>
    <property type="molecule type" value="Genomic_DNA"/>
</dbReference>
<keyword evidence="1" id="KW-0812">Transmembrane</keyword>
<accession>A0A4Q5LCL9</accession>
<organism evidence="2 3">
    <name type="scientific">Hymenobacter persicinus</name>
    <dbReference type="NCBI Taxonomy" id="2025506"/>
    <lineage>
        <taxon>Bacteria</taxon>
        <taxon>Pseudomonadati</taxon>
        <taxon>Bacteroidota</taxon>
        <taxon>Cytophagia</taxon>
        <taxon>Cytophagales</taxon>
        <taxon>Hymenobacteraceae</taxon>
        <taxon>Hymenobacter</taxon>
    </lineage>
</organism>
<dbReference type="RefSeq" id="WP_129920606.1">
    <property type="nucleotide sequence ID" value="NZ_SEWE01000012.1"/>
</dbReference>
<proteinExistence type="predicted"/>
<evidence type="ECO:0000313" key="2">
    <source>
        <dbReference type="EMBL" id="RYU80776.1"/>
    </source>
</evidence>
<evidence type="ECO:0000313" key="3">
    <source>
        <dbReference type="Proteomes" id="UP000294155"/>
    </source>
</evidence>